<protein>
    <submittedName>
        <fullName evidence="7">AI-2E family transporter</fullName>
    </submittedName>
</protein>
<comment type="subcellular location">
    <subcellularLocation>
        <location evidence="1">Membrane</location>
        <topology evidence="1">Multi-pass membrane protein</topology>
    </subcellularLocation>
</comment>
<dbReference type="GO" id="GO:0016020">
    <property type="term" value="C:membrane"/>
    <property type="evidence" value="ECO:0007669"/>
    <property type="project" value="UniProtKB-SubCell"/>
</dbReference>
<feature type="transmembrane region" description="Helical" evidence="6">
    <location>
        <begin position="294"/>
        <end position="321"/>
    </location>
</feature>
<sequence>MTTFIRQRWPETLLAVLAGLAALKYAEAVMAPLVLAFVIALVLTPIQNRLRRLGVPVALASTITLIATMMTLLGIALLLRPWVNEVIVSWPGVVAELRSAALDLRYKLSGLFDMQREMMEAITPAGGDGSGDGGGDALPTLADAAWLAPQLGAQFLIFLGGLFFFLYGKERAYDWAKLIGFRPSTFRLAEERVASYFAIVTVINTGLGIAVGLALTAYGLPGAPVWGLVAGLANFVIYLGPAITAAMLLLAGTVSFDGLAVAGVPLIYLTINLMEAQFVTPMLIGQRMRLDPLLVFLSLTVWLWLWGPIGGIVAIPLVLWFQSLWKDSSIYKQGQELILSDTARDE</sequence>
<feature type="transmembrane region" description="Helical" evidence="6">
    <location>
        <begin position="55"/>
        <end position="79"/>
    </location>
</feature>
<evidence type="ECO:0000256" key="3">
    <source>
        <dbReference type="ARBA" id="ARBA00022692"/>
    </source>
</evidence>
<dbReference type="RefSeq" id="WP_109534004.1">
    <property type="nucleotide sequence ID" value="NZ_QEYD01000008.1"/>
</dbReference>
<proteinExistence type="inferred from homology"/>
<gene>
    <name evidence="7" type="ORF">C4N9_14265</name>
</gene>
<keyword evidence="4 6" id="KW-1133">Transmembrane helix</keyword>
<dbReference type="GeneID" id="94366057"/>
<comment type="caution">
    <text evidence="7">The sequence shown here is derived from an EMBL/GenBank/DDBJ whole genome shotgun (WGS) entry which is preliminary data.</text>
</comment>
<feature type="transmembrane region" description="Helical" evidence="6">
    <location>
        <begin position="256"/>
        <end position="274"/>
    </location>
</feature>
<evidence type="ECO:0000256" key="4">
    <source>
        <dbReference type="ARBA" id="ARBA00022989"/>
    </source>
</evidence>
<reference evidence="7 8" key="1">
    <citation type="submission" date="2018-05" db="EMBL/GenBank/DDBJ databases">
        <title>Pararhodobacter marina sp. nov., isolated from deep-sea water of the Indian Ocean.</title>
        <authorList>
            <person name="Lai Q.Sr."/>
            <person name="Liu X."/>
            <person name="Shao Z."/>
        </authorList>
    </citation>
    <scope>NUCLEOTIDE SEQUENCE [LARGE SCALE GENOMIC DNA]</scope>
    <source>
        <strain evidence="7 8">CIC4N-9</strain>
    </source>
</reference>
<keyword evidence="5 6" id="KW-0472">Membrane</keyword>
<name>A0A2U2C7Y5_9RHOB</name>
<evidence type="ECO:0000256" key="1">
    <source>
        <dbReference type="ARBA" id="ARBA00004141"/>
    </source>
</evidence>
<evidence type="ECO:0000313" key="8">
    <source>
        <dbReference type="Proteomes" id="UP000244940"/>
    </source>
</evidence>
<accession>A0A2U2C7Y5</accession>
<evidence type="ECO:0000313" key="7">
    <source>
        <dbReference type="EMBL" id="PWE28008.1"/>
    </source>
</evidence>
<keyword evidence="3 6" id="KW-0812">Transmembrane</keyword>
<feature type="transmembrane region" description="Helical" evidence="6">
    <location>
        <begin position="146"/>
        <end position="167"/>
    </location>
</feature>
<evidence type="ECO:0000256" key="6">
    <source>
        <dbReference type="SAM" id="Phobius"/>
    </source>
</evidence>
<dbReference type="OrthoDB" id="9799225at2"/>
<evidence type="ECO:0000256" key="2">
    <source>
        <dbReference type="ARBA" id="ARBA00009773"/>
    </source>
</evidence>
<dbReference type="Proteomes" id="UP000244940">
    <property type="component" value="Unassembled WGS sequence"/>
</dbReference>
<feature type="transmembrane region" description="Helical" evidence="6">
    <location>
        <begin position="196"/>
        <end position="220"/>
    </location>
</feature>
<evidence type="ECO:0000256" key="5">
    <source>
        <dbReference type="ARBA" id="ARBA00023136"/>
    </source>
</evidence>
<comment type="similarity">
    <text evidence="2">Belongs to the autoinducer-2 exporter (AI-2E) (TC 2.A.86) family.</text>
</comment>
<feature type="transmembrane region" description="Helical" evidence="6">
    <location>
        <begin position="12"/>
        <end position="43"/>
    </location>
</feature>
<dbReference type="AlphaFoldDB" id="A0A2U2C7Y5"/>
<dbReference type="Pfam" id="PF01594">
    <property type="entry name" value="AI-2E_transport"/>
    <property type="match status" value="1"/>
</dbReference>
<organism evidence="7 8">
    <name type="scientific">Pararhodobacter marinus</name>
    <dbReference type="NCBI Taxonomy" id="2184063"/>
    <lineage>
        <taxon>Bacteria</taxon>
        <taxon>Pseudomonadati</taxon>
        <taxon>Pseudomonadota</taxon>
        <taxon>Alphaproteobacteria</taxon>
        <taxon>Rhodobacterales</taxon>
        <taxon>Paracoccaceae</taxon>
        <taxon>Pararhodobacter</taxon>
    </lineage>
</organism>
<keyword evidence="8" id="KW-1185">Reference proteome</keyword>
<dbReference type="InterPro" id="IPR002549">
    <property type="entry name" value="AI-2E-like"/>
</dbReference>
<dbReference type="EMBL" id="QEYD01000008">
    <property type="protein sequence ID" value="PWE28008.1"/>
    <property type="molecule type" value="Genomic_DNA"/>
</dbReference>
<feature type="transmembrane region" description="Helical" evidence="6">
    <location>
        <begin position="226"/>
        <end position="249"/>
    </location>
</feature>